<evidence type="ECO:0000313" key="1">
    <source>
        <dbReference type="EMBL" id="KAK3099210.1"/>
    </source>
</evidence>
<accession>A0AA88YD72</accession>
<dbReference type="Gene3D" id="3.30.110.10">
    <property type="entry name" value="Translation initiation factor 3 (IF-3), C-terminal domain"/>
    <property type="match status" value="1"/>
</dbReference>
<dbReference type="Proteomes" id="UP001186944">
    <property type="component" value="Unassembled WGS sequence"/>
</dbReference>
<name>A0AA88YD72_PINIB</name>
<dbReference type="InterPro" id="IPR036788">
    <property type="entry name" value="T_IF-3_C_sf"/>
</dbReference>
<gene>
    <name evidence="1" type="ORF">FSP39_001026</name>
</gene>
<proteinExistence type="predicted"/>
<keyword evidence="2" id="KW-1185">Reference proteome</keyword>
<comment type="caution">
    <text evidence="1">The sequence shown here is derived from an EMBL/GenBank/DDBJ whole genome shotgun (WGS) entry which is preliminary data.</text>
</comment>
<dbReference type="AlphaFoldDB" id="A0AA88YD72"/>
<dbReference type="EMBL" id="VSWD01000006">
    <property type="protein sequence ID" value="KAK3099210.1"/>
    <property type="molecule type" value="Genomic_DNA"/>
</dbReference>
<organism evidence="1 2">
    <name type="scientific">Pinctada imbricata</name>
    <name type="common">Atlantic pearl-oyster</name>
    <name type="synonym">Pinctada martensii</name>
    <dbReference type="NCBI Taxonomy" id="66713"/>
    <lineage>
        <taxon>Eukaryota</taxon>
        <taxon>Metazoa</taxon>
        <taxon>Spiralia</taxon>
        <taxon>Lophotrochozoa</taxon>
        <taxon>Mollusca</taxon>
        <taxon>Bivalvia</taxon>
        <taxon>Autobranchia</taxon>
        <taxon>Pteriomorphia</taxon>
        <taxon>Pterioida</taxon>
        <taxon>Pterioidea</taxon>
        <taxon>Pteriidae</taxon>
        <taxon>Pinctada</taxon>
    </lineage>
</organism>
<evidence type="ECO:0000313" key="2">
    <source>
        <dbReference type="Proteomes" id="UP001186944"/>
    </source>
</evidence>
<dbReference type="GO" id="GO:0006413">
    <property type="term" value="P:translational initiation"/>
    <property type="evidence" value="ECO:0007669"/>
    <property type="project" value="InterPro"/>
</dbReference>
<protein>
    <submittedName>
        <fullName evidence="1">Uncharacterized protein</fullName>
    </submittedName>
</protein>
<dbReference type="SUPFAM" id="SSF55200">
    <property type="entry name" value="Translation initiation factor IF3, C-terminal domain"/>
    <property type="match status" value="1"/>
</dbReference>
<reference evidence="1" key="1">
    <citation type="submission" date="2019-08" db="EMBL/GenBank/DDBJ databases">
        <title>The improved chromosome-level genome for the pearl oyster Pinctada fucata martensii using PacBio sequencing and Hi-C.</title>
        <authorList>
            <person name="Zheng Z."/>
        </authorList>
    </citation>
    <scope>NUCLEOTIDE SEQUENCE</scope>
    <source>
        <strain evidence="1">ZZ-2019</strain>
        <tissue evidence="1">Adductor muscle</tissue>
    </source>
</reference>
<sequence length="246" mass="28393">MAWRFRWVVSYVHQVEWQRILQSVYQQNMNLPHSSSWITCNSSFKWSGKTCVMLTNLNQRRRRNLVDADSHLIPVKLFSKENLFIGEMMKIEAEEFAFKNGYKLAEIASSKHGKDKKSLRAFRTVSSEEYAELKGGKSKAKKVKEVSMHYKIEENDLKRKIEKICNVLDQGKDVSVRINHDGSPNDARNKKFKEVFQKVTAGISEHGTLANAKKVFKYAESASQTLTLFYRPKGSMLSEDDSEDEV</sequence>